<feature type="domain" description="Endonuclease/exonuclease/phosphatase" evidence="2">
    <location>
        <begin position="100"/>
        <end position="322"/>
    </location>
</feature>
<dbReference type="InterPro" id="IPR005135">
    <property type="entry name" value="Endo/exonuclease/phosphatase"/>
</dbReference>
<comment type="caution">
    <text evidence="3">The sequence shown here is derived from an EMBL/GenBank/DDBJ whole genome shotgun (WGS) entry which is preliminary data.</text>
</comment>
<feature type="compositionally biased region" description="Basic and acidic residues" evidence="1">
    <location>
        <begin position="18"/>
        <end position="27"/>
    </location>
</feature>
<dbReference type="EMBL" id="JACTNZ010000001">
    <property type="protein sequence ID" value="KAG5566621.1"/>
    <property type="molecule type" value="Genomic_DNA"/>
</dbReference>
<evidence type="ECO:0000313" key="3">
    <source>
        <dbReference type="EMBL" id="KAG5566621.1"/>
    </source>
</evidence>
<evidence type="ECO:0000313" key="4">
    <source>
        <dbReference type="Proteomes" id="UP000823749"/>
    </source>
</evidence>
<accession>A0AAV6LRC3</accession>
<protein>
    <recommendedName>
        <fullName evidence="2">Endonuclease/exonuclease/phosphatase domain-containing protein</fullName>
    </recommendedName>
</protein>
<dbReference type="InterPro" id="IPR036691">
    <property type="entry name" value="Endo/exonu/phosph_ase_sf"/>
</dbReference>
<dbReference type="Proteomes" id="UP000823749">
    <property type="component" value="Chromosome 1"/>
</dbReference>
<dbReference type="SUPFAM" id="SSF56219">
    <property type="entry name" value="DNase I-like"/>
    <property type="match status" value="1"/>
</dbReference>
<dbReference type="PANTHER" id="PTHR33710">
    <property type="entry name" value="BNAC02G09200D PROTEIN"/>
    <property type="match status" value="1"/>
</dbReference>
<dbReference type="GO" id="GO:0003824">
    <property type="term" value="F:catalytic activity"/>
    <property type="evidence" value="ECO:0007669"/>
    <property type="project" value="InterPro"/>
</dbReference>
<dbReference type="Pfam" id="PF03372">
    <property type="entry name" value="Exo_endo_phos"/>
    <property type="match status" value="1"/>
</dbReference>
<reference evidence="3" key="1">
    <citation type="submission" date="2020-08" db="EMBL/GenBank/DDBJ databases">
        <title>Plant Genome Project.</title>
        <authorList>
            <person name="Zhang R.-G."/>
        </authorList>
    </citation>
    <scope>NUCLEOTIDE SEQUENCE</scope>
    <source>
        <strain evidence="3">WSP0</strain>
        <tissue evidence="3">Leaf</tissue>
    </source>
</reference>
<proteinExistence type="predicted"/>
<evidence type="ECO:0000259" key="2">
    <source>
        <dbReference type="Pfam" id="PF03372"/>
    </source>
</evidence>
<gene>
    <name evidence="3" type="ORF">RHGRI_002247</name>
</gene>
<organism evidence="3 4">
    <name type="scientific">Rhododendron griersonianum</name>
    <dbReference type="NCBI Taxonomy" id="479676"/>
    <lineage>
        <taxon>Eukaryota</taxon>
        <taxon>Viridiplantae</taxon>
        <taxon>Streptophyta</taxon>
        <taxon>Embryophyta</taxon>
        <taxon>Tracheophyta</taxon>
        <taxon>Spermatophyta</taxon>
        <taxon>Magnoliopsida</taxon>
        <taxon>eudicotyledons</taxon>
        <taxon>Gunneridae</taxon>
        <taxon>Pentapetalae</taxon>
        <taxon>asterids</taxon>
        <taxon>Ericales</taxon>
        <taxon>Ericaceae</taxon>
        <taxon>Ericoideae</taxon>
        <taxon>Rhodoreae</taxon>
        <taxon>Rhododendron</taxon>
    </lineage>
</organism>
<evidence type="ECO:0000256" key="1">
    <source>
        <dbReference type="SAM" id="MobiDB-lite"/>
    </source>
</evidence>
<dbReference type="AlphaFoldDB" id="A0AAV6LRC3"/>
<sequence>MDLTLTSVFDSLPLKRKNTTDFDDHPKPKILKTEGPPSHSTISQPIPKTTTSRTARNTPSRTRKQNPKGRKEIDTGDLNLFDVSVYQSNEMVNQPMEGRNVQGFSQGLGRPLTVQILRGLCTTHCPIVVFLMETKNNRNTLDRIRQQLQFSNCCYVDPVGLAGGLALWWKDEVDIEVRFKNKNIIRCIISWPNVQERWLGAFIYAPLRRQERSQFWDSLKRLACENDYPWFCVGDFNEIGSIWEKQGGGECSRNRIELFQSVLSECALMDLEFKGPAYTWSNNQGVGFNIRERLDKALATVEWRELFPYAQVFHELMIGSDHSPIIVHCCIPPKRFPYVFKFESMWCTSENCRDIISNA</sequence>
<keyword evidence="4" id="KW-1185">Reference proteome</keyword>
<feature type="compositionally biased region" description="Polar residues" evidence="1">
    <location>
        <begin position="38"/>
        <end position="60"/>
    </location>
</feature>
<dbReference type="Gene3D" id="3.60.10.10">
    <property type="entry name" value="Endonuclease/exonuclease/phosphatase"/>
    <property type="match status" value="1"/>
</dbReference>
<feature type="region of interest" description="Disordered" evidence="1">
    <location>
        <begin position="16"/>
        <end position="74"/>
    </location>
</feature>
<dbReference type="PANTHER" id="PTHR33710:SF79">
    <property type="entry name" value="OS06G0205337 PROTEIN"/>
    <property type="match status" value="1"/>
</dbReference>
<name>A0AAV6LRC3_9ERIC</name>